<dbReference type="OrthoDB" id="2363873at2759"/>
<gene>
    <name evidence="6" type="ORF">SERLADRAFT_447019</name>
</gene>
<dbReference type="EMBL" id="GL945431">
    <property type="protein sequence ID" value="EGO27802.1"/>
    <property type="molecule type" value="Genomic_DNA"/>
</dbReference>
<feature type="active site" description="Nucleophile" evidence="5">
    <location>
        <position position="279"/>
    </location>
</feature>
<organism>
    <name type="scientific">Serpula lacrymans var. lacrymans (strain S7.9)</name>
    <name type="common">Dry rot fungus</name>
    <dbReference type="NCBI Taxonomy" id="578457"/>
    <lineage>
        <taxon>Eukaryota</taxon>
        <taxon>Fungi</taxon>
        <taxon>Dikarya</taxon>
        <taxon>Basidiomycota</taxon>
        <taxon>Agaricomycotina</taxon>
        <taxon>Agaricomycetes</taxon>
        <taxon>Agaricomycetidae</taxon>
        <taxon>Boletales</taxon>
        <taxon>Coniophorineae</taxon>
        <taxon>Serpulaceae</taxon>
        <taxon>Serpula</taxon>
    </lineage>
</organism>
<name>F8NM14_SERL9</name>
<dbReference type="AlphaFoldDB" id="F8NM14"/>
<dbReference type="InterPro" id="IPR016715">
    <property type="entry name" value="PAF_acetylhydro_eukaryote"/>
</dbReference>
<dbReference type="PANTHER" id="PTHR10272">
    <property type="entry name" value="PLATELET-ACTIVATING FACTOR ACETYLHYDROLASE"/>
    <property type="match status" value="1"/>
</dbReference>
<dbReference type="KEGG" id="sla:SERLADRAFT_447019"/>
<evidence type="ECO:0000256" key="2">
    <source>
        <dbReference type="ARBA" id="ARBA00022963"/>
    </source>
</evidence>
<evidence type="ECO:0000256" key="5">
    <source>
        <dbReference type="PIRSR" id="PIRSR018169-1"/>
    </source>
</evidence>
<dbReference type="SUPFAM" id="SSF53474">
    <property type="entry name" value="alpha/beta-Hydrolases"/>
    <property type="match status" value="1"/>
</dbReference>
<dbReference type="PIRSF" id="PIRSF018169">
    <property type="entry name" value="PAF_acetylhydrolase"/>
    <property type="match status" value="1"/>
</dbReference>
<comment type="catalytic activity">
    <reaction evidence="4">
        <text>a 1-O-alkyl-2-acetyl-sn-glycero-3-phosphocholine + H2O = a 1-O-alkyl-sn-glycero-3-phosphocholine + acetate + H(+)</text>
        <dbReference type="Rhea" id="RHEA:17777"/>
        <dbReference type="ChEBI" id="CHEBI:15377"/>
        <dbReference type="ChEBI" id="CHEBI:15378"/>
        <dbReference type="ChEBI" id="CHEBI:30089"/>
        <dbReference type="ChEBI" id="CHEBI:30909"/>
        <dbReference type="ChEBI" id="CHEBI:36707"/>
        <dbReference type="EC" id="3.1.1.47"/>
    </reaction>
</comment>
<dbReference type="GO" id="GO:0016042">
    <property type="term" value="P:lipid catabolic process"/>
    <property type="evidence" value="ECO:0007669"/>
    <property type="project" value="UniProtKB-KW"/>
</dbReference>
<keyword evidence="2 4" id="KW-0442">Lipid degradation</keyword>
<proteinExistence type="inferred from homology"/>
<dbReference type="InterPro" id="IPR029058">
    <property type="entry name" value="AB_hydrolase_fold"/>
</dbReference>
<dbReference type="GeneID" id="18816335"/>
<dbReference type="RefSeq" id="XP_007315893.1">
    <property type="nucleotide sequence ID" value="XM_007315831.1"/>
</dbReference>
<sequence length="450" mass="49853">MLYFPSIKGRYPVGATTFQLAVPSPITVGTSKIRAGGQNGDLKSALVVEEIAFTAYYPAQVRNIKRTRGLDWLIRPIRESLRGYAHFAGISTWIVRPLVYLYGSFLRVPVHENAPLLSPVLVSEDAEPPKPNQNSWPLVIFSHGLGGSRTTYSQLCMRLASSGRVVLAMEHRDGSGHVCVPSRSPAKLYIKESDIIWSPDTKDEERTMLSFRGDQLTFRQHEIYLAYAAFSKLVKYGYEGPGNGLQLTDASKIDWDSWTQKDDVVPIQCDDNIALAGHSFGGATVFSILSTDPPSSESTPIPVNKALILDPWIEPICSPGPSPVPSPRDRPLPRLLVINSEGFTLWKDHFERLVGVVGVWEPAGRRLLTIVRSKHISFSDFPLLPLTIKKKAHIVMDIISKLSLAFLDGSIDNALDDIRTRKMEIKIVGIKKDGRPSRQLVGDIGDVIVH</sequence>
<dbReference type="EC" id="3.1.1.47" evidence="4"/>
<evidence type="ECO:0000313" key="6">
    <source>
        <dbReference type="EMBL" id="EGO27802.1"/>
    </source>
</evidence>
<keyword evidence="3 4" id="KW-0443">Lipid metabolism</keyword>
<comment type="similarity">
    <text evidence="4">Belongs to the serine esterase family.</text>
</comment>
<dbReference type="Pfam" id="PF03403">
    <property type="entry name" value="PAF-AH_p_II"/>
    <property type="match status" value="1"/>
</dbReference>
<dbReference type="Gene3D" id="3.40.50.1820">
    <property type="entry name" value="alpha/beta hydrolase"/>
    <property type="match status" value="1"/>
</dbReference>
<evidence type="ECO:0000256" key="1">
    <source>
        <dbReference type="ARBA" id="ARBA00022801"/>
    </source>
</evidence>
<accession>F8NM14</accession>
<dbReference type="PANTHER" id="PTHR10272:SF0">
    <property type="entry name" value="PLATELET-ACTIVATING FACTOR ACETYLHYDROLASE"/>
    <property type="match status" value="1"/>
</dbReference>
<evidence type="ECO:0000256" key="4">
    <source>
        <dbReference type="PIRNR" id="PIRNR018169"/>
    </source>
</evidence>
<protein>
    <recommendedName>
        <fullName evidence="4">Putative phospholipase</fullName>
        <ecNumber evidence="4">3.1.1.47</ecNumber>
    </recommendedName>
</protein>
<feature type="active site" description="Charge relay system" evidence="5">
    <location>
        <position position="310"/>
    </location>
</feature>
<dbReference type="GO" id="GO:0003847">
    <property type="term" value="F:1-alkyl-2-acetylglycerophosphocholine esterase activity"/>
    <property type="evidence" value="ECO:0007669"/>
    <property type="project" value="UniProtKB-UniRule"/>
</dbReference>
<reference evidence="6" key="1">
    <citation type="submission" date="2011-04" db="EMBL/GenBank/DDBJ databases">
        <title>Evolution of plant cell wall degrading machinery underlies the functional diversity of forest fungi.</title>
        <authorList>
            <consortium name="US DOE Joint Genome Institute (JGI-PGF)"/>
            <person name="Eastwood D.C."/>
            <person name="Floudas D."/>
            <person name="Binder M."/>
            <person name="Majcherczyk A."/>
            <person name="Schneider P."/>
            <person name="Aerts A."/>
            <person name="Asiegbu F.O."/>
            <person name="Baker S.E."/>
            <person name="Barry K."/>
            <person name="Bendiksby M."/>
            <person name="Blumentritt M."/>
            <person name="Coutinho P.M."/>
            <person name="Cullen D."/>
            <person name="Cullen D."/>
            <person name="Gathman A."/>
            <person name="Goodell B."/>
            <person name="Henrissat B."/>
            <person name="Ihrmark K."/>
            <person name="Kauserud H."/>
            <person name="Kohler A."/>
            <person name="LaButti K."/>
            <person name="Lapidus A."/>
            <person name="Lavin J.L."/>
            <person name="Lee Y.-H."/>
            <person name="Lindquist E."/>
            <person name="Lilly W."/>
            <person name="Lucas S."/>
            <person name="Morin E."/>
            <person name="Murat C."/>
            <person name="Oguiza J.A."/>
            <person name="Park J."/>
            <person name="Pisabarro A.G."/>
            <person name="Riley R."/>
            <person name="Rosling A."/>
            <person name="Salamov A."/>
            <person name="Schmidt O."/>
            <person name="Schmutz J."/>
            <person name="Skrede I."/>
            <person name="Stenlid J."/>
            <person name="Wiebenga A."/>
            <person name="Xie X."/>
            <person name="Kues U."/>
            <person name="Hibbett D.S."/>
            <person name="Hoffmeister D."/>
            <person name="Hogberg N."/>
            <person name="Martin F."/>
            <person name="Grigoriev I.V."/>
            <person name="Watkinson S.C."/>
        </authorList>
    </citation>
    <scope>NUCLEOTIDE SEQUENCE</scope>
    <source>
        <strain evidence="6">S7.9</strain>
    </source>
</reference>
<dbReference type="Proteomes" id="UP000008064">
    <property type="component" value="Unassembled WGS sequence"/>
</dbReference>
<keyword evidence="1 4" id="KW-0378">Hydrolase</keyword>
<evidence type="ECO:0000256" key="3">
    <source>
        <dbReference type="ARBA" id="ARBA00023098"/>
    </source>
</evidence>
<dbReference type="HOGENOM" id="CLU_022501_4_1_1"/>
<feature type="active site" description="Charge relay system" evidence="5">
    <location>
        <position position="375"/>
    </location>
</feature>